<organism evidence="1 2">
    <name type="scientific">Ixodes persulcatus</name>
    <name type="common">Taiga tick</name>
    <dbReference type="NCBI Taxonomy" id="34615"/>
    <lineage>
        <taxon>Eukaryota</taxon>
        <taxon>Metazoa</taxon>
        <taxon>Ecdysozoa</taxon>
        <taxon>Arthropoda</taxon>
        <taxon>Chelicerata</taxon>
        <taxon>Arachnida</taxon>
        <taxon>Acari</taxon>
        <taxon>Parasitiformes</taxon>
        <taxon>Ixodida</taxon>
        <taxon>Ixodoidea</taxon>
        <taxon>Ixodidae</taxon>
        <taxon>Ixodinae</taxon>
        <taxon>Ixodes</taxon>
    </lineage>
</organism>
<keyword evidence="2" id="KW-1185">Reference proteome</keyword>
<reference evidence="1 2" key="1">
    <citation type="journal article" date="2020" name="Cell">
        <title>Large-Scale Comparative Analyses of Tick Genomes Elucidate Their Genetic Diversity and Vector Capacities.</title>
        <authorList>
            <consortium name="Tick Genome and Microbiome Consortium (TIGMIC)"/>
            <person name="Jia N."/>
            <person name="Wang J."/>
            <person name="Shi W."/>
            <person name="Du L."/>
            <person name="Sun Y."/>
            <person name="Zhan W."/>
            <person name="Jiang J.F."/>
            <person name="Wang Q."/>
            <person name="Zhang B."/>
            <person name="Ji P."/>
            <person name="Bell-Sakyi L."/>
            <person name="Cui X.M."/>
            <person name="Yuan T.T."/>
            <person name="Jiang B.G."/>
            <person name="Yang W.F."/>
            <person name="Lam T.T."/>
            <person name="Chang Q.C."/>
            <person name="Ding S.J."/>
            <person name="Wang X.J."/>
            <person name="Zhu J.G."/>
            <person name="Ruan X.D."/>
            <person name="Zhao L."/>
            <person name="Wei J.T."/>
            <person name="Ye R.Z."/>
            <person name="Que T.C."/>
            <person name="Du C.H."/>
            <person name="Zhou Y.H."/>
            <person name="Cheng J.X."/>
            <person name="Dai P.F."/>
            <person name="Guo W.B."/>
            <person name="Han X.H."/>
            <person name="Huang E.J."/>
            <person name="Li L.F."/>
            <person name="Wei W."/>
            <person name="Gao Y.C."/>
            <person name="Liu J.Z."/>
            <person name="Shao H.Z."/>
            <person name="Wang X."/>
            <person name="Wang C.C."/>
            <person name="Yang T.C."/>
            <person name="Huo Q.B."/>
            <person name="Li W."/>
            <person name="Chen H.Y."/>
            <person name="Chen S.E."/>
            <person name="Zhou L.G."/>
            <person name="Ni X.B."/>
            <person name="Tian J.H."/>
            <person name="Sheng Y."/>
            <person name="Liu T."/>
            <person name="Pan Y.S."/>
            <person name="Xia L.Y."/>
            <person name="Li J."/>
            <person name="Zhao F."/>
            <person name="Cao W.C."/>
        </authorList>
    </citation>
    <scope>NUCLEOTIDE SEQUENCE [LARGE SCALE GENOMIC DNA]</scope>
    <source>
        <strain evidence="1">Iper-2018</strain>
    </source>
</reference>
<proteinExistence type="predicted"/>
<gene>
    <name evidence="1" type="ORF">HPB47_000096</name>
</gene>
<evidence type="ECO:0000313" key="2">
    <source>
        <dbReference type="Proteomes" id="UP000805193"/>
    </source>
</evidence>
<dbReference type="Proteomes" id="UP000805193">
    <property type="component" value="Unassembled WGS sequence"/>
</dbReference>
<protein>
    <submittedName>
        <fullName evidence="1">Uncharacterized protein</fullName>
    </submittedName>
</protein>
<name>A0AC60PUC3_IXOPE</name>
<comment type="caution">
    <text evidence="1">The sequence shown here is derived from an EMBL/GenBank/DDBJ whole genome shotgun (WGS) entry which is preliminary data.</text>
</comment>
<evidence type="ECO:0000313" key="1">
    <source>
        <dbReference type="EMBL" id="KAG0424164.1"/>
    </source>
</evidence>
<dbReference type="EMBL" id="JABSTQ010010009">
    <property type="protein sequence ID" value="KAG0424164.1"/>
    <property type="molecule type" value="Genomic_DNA"/>
</dbReference>
<sequence>MISPYNKTGAVAFIGRTQFSPGLWVGVELDTPTGRNDGSVSGVKYFECKPKYGVFVRPDKLVLDKRGRMVRQSRASAAAALQPSSRGSARDDIMSRSMGSLQLSQASRASLGSTEFIARRSSGQDALRPAAKASPRGHK</sequence>
<accession>A0AC60PUC3</accession>